<keyword evidence="5" id="KW-0694">RNA-binding</keyword>
<dbReference type="FunCoup" id="Q240V2">
    <property type="interactions" value="184"/>
</dbReference>
<reference evidence="8" key="1">
    <citation type="journal article" date="2006" name="PLoS Biol.">
        <title>Macronuclear genome sequence of the ciliate Tetrahymena thermophila, a model eukaryote.</title>
        <authorList>
            <person name="Eisen J.A."/>
            <person name="Coyne R.S."/>
            <person name="Wu M."/>
            <person name="Wu D."/>
            <person name="Thiagarajan M."/>
            <person name="Wortman J.R."/>
            <person name="Badger J.H."/>
            <person name="Ren Q."/>
            <person name="Amedeo P."/>
            <person name="Jones K.M."/>
            <person name="Tallon L.J."/>
            <person name="Delcher A.L."/>
            <person name="Salzberg S.L."/>
            <person name="Silva J.C."/>
            <person name="Haas B.J."/>
            <person name="Majoros W.H."/>
            <person name="Farzad M."/>
            <person name="Carlton J.M."/>
            <person name="Smith R.K. Jr."/>
            <person name="Garg J."/>
            <person name="Pearlman R.E."/>
            <person name="Karrer K.M."/>
            <person name="Sun L."/>
            <person name="Manning G."/>
            <person name="Elde N.C."/>
            <person name="Turkewitz A.P."/>
            <person name="Asai D.J."/>
            <person name="Wilkes D.E."/>
            <person name="Wang Y."/>
            <person name="Cai H."/>
            <person name="Collins K."/>
            <person name="Stewart B.A."/>
            <person name="Lee S.R."/>
            <person name="Wilamowska K."/>
            <person name="Weinberg Z."/>
            <person name="Ruzzo W.L."/>
            <person name="Wloga D."/>
            <person name="Gaertig J."/>
            <person name="Frankel J."/>
            <person name="Tsao C.-C."/>
            <person name="Gorovsky M.A."/>
            <person name="Keeling P.J."/>
            <person name="Waller R.F."/>
            <person name="Patron N.J."/>
            <person name="Cherry J.M."/>
            <person name="Stover N.A."/>
            <person name="Krieger C.J."/>
            <person name="del Toro C."/>
            <person name="Ryder H.F."/>
            <person name="Williamson S.C."/>
            <person name="Barbeau R.A."/>
            <person name="Hamilton E.P."/>
            <person name="Orias E."/>
        </authorList>
    </citation>
    <scope>NUCLEOTIDE SEQUENCE [LARGE SCALE GENOMIC DNA]</scope>
    <source>
        <strain evidence="8">SB210</strain>
    </source>
</reference>
<organism evidence="7 8">
    <name type="scientific">Tetrahymena thermophila (strain SB210)</name>
    <dbReference type="NCBI Taxonomy" id="312017"/>
    <lineage>
        <taxon>Eukaryota</taxon>
        <taxon>Sar</taxon>
        <taxon>Alveolata</taxon>
        <taxon>Ciliophora</taxon>
        <taxon>Intramacronucleata</taxon>
        <taxon>Oligohymenophorea</taxon>
        <taxon>Hymenostomatida</taxon>
        <taxon>Tetrahymenina</taxon>
        <taxon>Tetrahymenidae</taxon>
        <taxon>Tetrahymena</taxon>
    </lineage>
</organism>
<feature type="compositionally biased region" description="Polar residues" evidence="6">
    <location>
        <begin position="221"/>
        <end position="231"/>
    </location>
</feature>
<dbReference type="GO" id="GO:0106026">
    <property type="term" value="F:Gly-tRNA(Ala) deacylase activity"/>
    <property type="evidence" value="ECO:0007669"/>
    <property type="project" value="RHEA"/>
</dbReference>
<dbReference type="Pfam" id="PF02580">
    <property type="entry name" value="Tyr_Deacylase"/>
    <property type="match status" value="1"/>
</dbReference>
<dbReference type="OrthoDB" id="275783at2759"/>
<dbReference type="InterPro" id="IPR023509">
    <property type="entry name" value="DTD-like_sf"/>
</dbReference>
<sequence length="308" mass="35549">MRLIIQRVLEAGVKVNGEFISKIGPGICILLGLHRGDNAELVDKWAEKALKLKLWPDMENQSEEQKESNNPKGKGGWKTGVQDNNYEVLVVSNFTLYGVLKGNKPDFHDSMNADEARDLYNRFMEKMQQHYKKEKVQGGQFQTYMNVHIVNDGPVTLCIDADEVNNMKQNQQKQKETQQQNEKINSEGNKVEGEIKEKQEKKQKNNSEQKNKQHGGEKQQKPQGENKQNAQGEHKQKNQGENKQKQQGEQKQKNQQNDQKQKPQAEQKQKAQQTEIAQKKQKPIYEEKVDDNSAKVEQKDAQENQQQE</sequence>
<dbReference type="GeneID" id="7828535"/>
<dbReference type="SMR" id="Q240V2"/>
<evidence type="ECO:0000256" key="4">
    <source>
        <dbReference type="ARBA" id="ARBA00048018"/>
    </source>
</evidence>
<dbReference type="HOGENOM" id="CLU_076901_0_2_1"/>
<dbReference type="AlphaFoldDB" id="Q240V2"/>
<feature type="compositionally biased region" description="Basic and acidic residues" evidence="6">
    <location>
        <begin position="259"/>
        <end position="269"/>
    </location>
</feature>
<dbReference type="GO" id="GO:0051500">
    <property type="term" value="F:D-tyrosyl-tRNA(Tyr) deacylase activity"/>
    <property type="evidence" value="ECO:0007669"/>
    <property type="project" value="TreeGrafter"/>
</dbReference>
<dbReference type="SUPFAM" id="SSF69500">
    <property type="entry name" value="DTD-like"/>
    <property type="match status" value="1"/>
</dbReference>
<protein>
    <recommendedName>
        <fullName evidence="2 5">D-aminoacyl-tRNA deacylase</fullName>
        <ecNumber evidence="2 5">3.1.1.96</ecNumber>
    </recommendedName>
</protein>
<evidence type="ECO:0000256" key="1">
    <source>
        <dbReference type="ARBA" id="ARBA00009673"/>
    </source>
</evidence>
<dbReference type="RefSeq" id="XP_001022557.3">
    <property type="nucleotide sequence ID" value="XM_001022557.4"/>
</dbReference>
<dbReference type="InParanoid" id="Q240V2"/>
<evidence type="ECO:0000256" key="6">
    <source>
        <dbReference type="SAM" id="MobiDB-lite"/>
    </source>
</evidence>
<keyword evidence="8" id="KW-1185">Reference proteome</keyword>
<dbReference type="Proteomes" id="UP000009168">
    <property type="component" value="Unassembled WGS sequence"/>
</dbReference>
<accession>Q240V2</accession>
<keyword evidence="5" id="KW-0378">Hydrolase</keyword>
<dbReference type="KEGG" id="tet:TTHERM_00624310"/>
<dbReference type="PANTHER" id="PTHR10472:SF5">
    <property type="entry name" value="D-AMINOACYL-TRNA DEACYLASE 1"/>
    <property type="match status" value="1"/>
</dbReference>
<feature type="region of interest" description="Disordered" evidence="6">
    <location>
        <begin position="168"/>
        <end position="308"/>
    </location>
</feature>
<evidence type="ECO:0000256" key="2">
    <source>
        <dbReference type="ARBA" id="ARBA00013056"/>
    </source>
</evidence>
<comment type="catalytic activity">
    <reaction evidence="3">
        <text>glycyl-tRNA(Ala) + H2O = tRNA(Ala) + glycine + H(+)</text>
        <dbReference type="Rhea" id="RHEA:53744"/>
        <dbReference type="Rhea" id="RHEA-COMP:9657"/>
        <dbReference type="Rhea" id="RHEA-COMP:13640"/>
        <dbReference type="ChEBI" id="CHEBI:15377"/>
        <dbReference type="ChEBI" id="CHEBI:15378"/>
        <dbReference type="ChEBI" id="CHEBI:57305"/>
        <dbReference type="ChEBI" id="CHEBI:78442"/>
        <dbReference type="ChEBI" id="CHEBI:78522"/>
        <dbReference type="EC" id="3.1.1.96"/>
    </reaction>
</comment>
<dbReference type="InterPro" id="IPR003732">
    <property type="entry name" value="Daa-tRNA_deacyls_DTD"/>
</dbReference>
<comment type="subcellular location">
    <subcellularLocation>
        <location evidence="5">Cytoplasm</location>
    </subcellularLocation>
</comment>
<feature type="region of interest" description="Disordered" evidence="6">
    <location>
        <begin position="59"/>
        <end position="79"/>
    </location>
</feature>
<keyword evidence="5" id="KW-0820">tRNA-binding</keyword>
<proteinExistence type="inferred from homology"/>
<dbReference type="GO" id="GO:0000049">
    <property type="term" value="F:tRNA binding"/>
    <property type="evidence" value="ECO:0007669"/>
    <property type="project" value="UniProtKB-KW"/>
</dbReference>
<dbReference type="eggNOG" id="KOG3323">
    <property type="taxonomic scope" value="Eukaryota"/>
</dbReference>
<feature type="compositionally biased region" description="Basic and acidic residues" evidence="6">
    <location>
        <begin position="283"/>
        <end position="302"/>
    </location>
</feature>
<evidence type="ECO:0000313" key="8">
    <source>
        <dbReference type="Proteomes" id="UP000009168"/>
    </source>
</evidence>
<dbReference type="EC" id="3.1.1.96" evidence="2 5"/>
<dbReference type="NCBIfam" id="TIGR00256">
    <property type="entry name" value="D-aminoacyl-tRNA deacylase"/>
    <property type="match status" value="1"/>
</dbReference>
<dbReference type="GO" id="GO:0005737">
    <property type="term" value="C:cytoplasm"/>
    <property type="evidence" value="ECO:0007669"/>
    <property type="project" value="UniProtKB-SubCell"/>
</dbReference>
<comment type="similarity">
    <text evidence="1 5">Belongs to the DTD family.</text>
</comment>
<dbReference type="EMBL" id="GG662540">
    <property type="protein sequence ID" value="EAS02312.3"/>
    <property type="molecule type" value="Genomic_DNA"/>
</dbReference>
<evidence type="ECO:0000313" key="7">
    <source>
        <dbReference type="EMBL" id="EAS02312.3"/>
    </source>
</evidence>
<evidence type="ECO:0000256" key="3">
    <source>
        <dbReference type="ARBA" id="ARBA00047676"/>
    </source>
</evidence>
<dbReference type="Gene3D" id="3.50.80.10">
    <property type="entry name" value="D-tyrosyl-tRNA(Tyr) deacylase"/>
    <property type="match status" value="1"/>
</dbReference>
<keyword evidence="5" id="KW-0963">Cytoplasm</keyword>
<gene>
    <name evidence="7" type="ORF">TTHERM_00624310</name>
</gene>
<name>Q240V2_TETTS</name>
<comment type="catalytic activity">
    <reaction evidence="4">
        <text>a D-aminoacyl-tRNA + H2O = a tRNA + a D-alpha-amino acid + H(+)</text>
        <dbReference type="Rhea" id="RHEA:13953"/>
        <dbReference type="Rhea" id="RHEA-COMP:10123"/>
        <dbReference type="Rhea" id="RHEA-COMP:10124"/>
        <dbReference type="ChEBI" id="CHEBI:15377"/>
        <dbReference type="ChEBI" id="CHEBI:15378"/>
        <dbReference type="ChEBI" id="CHEBI:59871"/>
        <dbReference type="ChEBI" id="CHEBI:78442"/>
        <dbReference type="ChEBI" id="CHEBI:79333"/>
        <dbReference type="EC" id="3.1.1.96"/>
    </reaction>
</comment>
<feature type="compositionally biased region" description="Low complexity" evidence="6">
    <location>
        <begin position="168"/>
        <end position="183"/>
    </location>
</feature>
<dbReference type="STRING" id="312017.Q240V2"/>
<evidence type="ECO:0000256" key="5">
    <source>
        <dbReference type="RuleBase" id="RU003470"/>
    </source>
</evidence>
<feature type="compositionally biased region" description="Basic and acidic residues" evidence="6">
    <location>
        <begin position="189"/>
        <end position="220"/>
    </location>
</feature>
<dbReference type="FunFam" id="3.50.80.10:FF:000001">
    <property type="entry name" value="D-aminoacyl-tRNA deacylase"/>
    <property type="match status" value="1"/>
</dbReference>
<dbReference type="PANTHER" id="PTHR10472">
    <property type="entry name" value="D-TYROSYL-TRNA TYR DEACYLASE"/>
    <property type="match status" value="1"/>
</dbReference>
<feature type="compositionally biased region" description="Basic and acidic residues" evidence="6">
    <location>
        <begin position="232"/>
        <end position="252"/>
    </location>
</feature>